<name>A0A1H8I7Z9_9BACL</name>
<dbReference type="Proteomes" id="UP000199695">
    <property type="component" value="Unassembled WGS sequence"/>
</dbReference>
<evidence type="ECO:0000256" key="1">
    <source>
        <dbReference type="SAM" id="Phobius"/>
    </source>
</evidence>
<sequence length="37" mass="4392">MQATKWLVQFILGVYVPVTAILRTYLRYNHQHQSTSK</sequence>
<accession>A0A1H8I7Z9</accession>
<feature type="transmembrane region" description="Helical" evidence="1">
    <location>
        <begin position="6"/>
        <end position="26"/>
    </location>
</feature>
<evidence type="ECO:0000313" key="3">
    <source>
        <dbReference type="Proteomes" id="UP000199695"/>
    </source>
</evidence>
<protein>
    <submittedName>
        <fullName evidence="2">Uncharacterized protein</fullName>
    </submittedName>
</protein>
<keyword evidence="1" id="KW-0812">Transmembrane</keyword>
<keyword evidence="3" id="KW-1185">Reference proteome</keyword>
<organism evidence="2 3">
    <name type="scientific">Lihuaxuella thermophila</name>
    <dbReference type="NCBI Taxonomy" id="1173111"/>
    <lineage>
        <taxon>Bacteria</taxon>
        <taxon>Bacillati</taxon>
        <taxon>Bacillota</taxon>
        <taxon>Bacilli</taxon>
        <taxon>Bacillales</taxon>
        <taxon>Thermoactinomycetaceae</taxon>
        <taxon>Lihuaxuella</taxon>
    </lineage>
</organism>
<dbReference type="EMBL" id="FOCQ01000016">
    <property type="protein sequence ID" value="SEN64803.1"/>
    <property type="molecule type" value="Genomic_DNA"/>
</dbReference>
<keyword evidence="1" id="KW-1133">Transmembrane helix</keyword>
<gene>
    <name evidence="2" type="ORF">SAMN05444955_11678</name>
</gene>
<keyword evidence="1" id="KW-0472">Membrane</keyword>
<reference evidence="2 3" key="1">
    <citation type="submission" date="2016-10" db="EMBL/GenBank/DDBJ databases">
        <authorList>
            <person name="de Groot N.N."/>
        </authorList>
    </citation>
    <scope>NUCLEOTIDE SEQUENCE [LARGE SCALE GENOMIC DNA]</scope>
    <source>
        <strain evidence="2 3">DSM 46701</strain>
    </source>
</reference>
<dbReference type="AlphaFoldDB" id="A0A1H8I7Z9"/>
<proteinExistence type="predicted"/>
<evidence type="ECO:0000313" key="2">
    <source>
        <dbReference type="EMBL" id="SEN64803.1"/>
    </source>
</evidence>